<comment type="caution">
    <text evidence="2">The sequence shown here is derived from an EMBL/GenBank/DDBJ whole genome shotgun (WGS) entry which is preliminary data.</text>
</comment>
<keyword evidence="3" id="KW-1185">Reference proteome</keyword>
<dbReference type="Gene3D" id="2.40.50.140">
    <property type="entry name" value="Nucleic acid-binding proteins"/>
    <property type="match status" value="1"/>
</dbReference>
<evidence type="ECO:0000313" key="3">
    <source>
        <dbReference type="Proteomes" id="UP000625527"/>
    </source>
</evidence>
<dbReference type="SUPFAM" id="SSF50249">
    <property type="entry name" value="Nucleic acid-binding proteins"/>
    <property type="match status" value="1"/>
</dbReference>
<dbReference type="EMBL" id="JADAQT010000063">
    <property type="protein sequence ID" value="MBE1875392.1"/>
    <property type="molecule type" value="Genomic_DNA"/>
</dbReference>
<protein>
    <recommendedName>
        <fullName evidence="1">S1 motif domain-containing protein</fullName>
    </recommendedName>
</protein>
<dbReference type="InterPro" id="IPR003029">
    <property type="entry name" value="S1_domain"/>
</dbReference>
<organism evidence="2 3">
    <name type="scientific">Myceligenerans pegani</name>
    <dbReference type="NCBI Taxonomy" id="2776917"/>
    <lineage>
        <taxon>Bacteria</taxon>
        <taxon>Bacillati</taxon>
        <taxon>Actinomycetota</taxon>
        <taxon>Actinomycetes</taxon>
        <taxon>Micrococcales</taxon>
        <taxon>Promicromonosporaceae</taxon>
        <taxon>Myceligenerans</taxon>
    </lineage>
</organism>
<evidence type="ECO:0000313" key="2">
    <source>
        <dbReference type="EMBL" id="MBE1875392.1"/>
    </source>
</evidence>
<evidence type="ECO:0000259" key="1">
    <source>
        <dbReference type="PROSITE" id="PS50126"/>
    </source>
</evidence>
<name>A0ABR9MX93_9MICO</name>
<dbReference type="InterPro" id="IPR012340">
    <property type="entry name" value="NA-bd_OB-fold"/>
</dbReference>
<sequence length="501" mass="55986">MGLFNSLDVTVECPSCLVVAPREVQFRYGAVWQYRYGLGDVLRWGRSDVGDRAVSDVVVDAWLCECPSCDHEGRIALYVRDNTLVAVGPVSDVPGLQELEWLPLPPAGGDVVIEPTTGITGRLDEQRRRNQMMDVLKVLAAGDQGVRQVGVEAFYTSFFEWSGGIENWNWCASTVFTAAEVGLLTEVQKMLMISRGEAAGLDADGLIASGWPWRISQVAAPALHVLNARGRYSEQVVEDVPTGKVIDLHDRRYSPRPADEIAEGTLVDVTVVCHHPYGLGVWVDGVDQFGNVNVPAISDEPIGSPEDYPPIGDRLRAVVIGYNGSQQLRLTTRRSDLPALTARGAEVFEQIAHAVGAHITDVHDEHERWQVYWTAISHEDLRPLIREAISEGEDRVRQIVVETLKYVDEAEGRTWVDLIQSDHDRAFAEQRLREWALIREIADRPRKIAAELPELTLWCQRRIIEHTTSDLVLSDIAESGSSKRIRHAAREKLRGRWKGWA</sequence>
<gene>
    <name evidence="2" type="ORF">IHE71_06680</name>
</gene>
<dbReference type="Proteomes" id="UP000625527">
    <property type="component" value="Unassembled WGS sequence"/>
</dbReference>
<proteinExistence type="predicted"/>
<dbReference type="RefSeq" id="WP_192861969.1">
    <property type="nucleotide sequence ID" value="NZ_JADAQT010000063.1"/>
</dbReference>
<feature type="domain" description="S1 motif" evidence="1">
    <location>
        <begin position="259"/>
        <end position="333"/>
    </location>
</feature>
<dbReference type="PROSITE" id="PS50126">
    <property type="entry name" value="S1"/>
    <property type="match status" value="1"/>
</dbReference>
<accession>A0ABR9MX93</accession>
<reference evidence="2 3" key="1">
    <citation type="submission" date="2020-10" db="EMBL/GenBank/DDBJ databases">
        <title>Myceligenerans pegani sp. nov., an endophytic actinomycete isolated from Peganum harmala L. in Xinjiang, China.</title>
        <authorList>
            <person name="Xin L."/>
        </authorList>
    </citation>
    <scope>NUCLEOTIDE SEQUENCE [LARGE SCALE GENOMIC DNA]</scope>
    <source>
        <strain evidence="2 3">TRM65318</strain>
    </source>
</reference>